<dbReference type="RefSeq" id="WP_160747064.1">
    <property type="nucleotide sequence ID" value="NZ_WTYK01000006.1"/>
</dbReference>
<keyword evidence="1" id="KW-0732">Signal</keyword>
<organism evidence="2 3">
    <name type="scientific">Croceibacterium soli</name>
    <dbReference type="NCBI Taxonomy" id="1739690"/>
    <lineage>
        <taxon>Bacteria</taxon>
        <taxon>Pseudomonadati</taxon>
        <taxon>Pseudomonadota</taxon>
        <taxon>Alphaproteobacteria</taxon>
        <taxon>Sphingomonadales</taxon>
        <taxon>Erythrobacteraceae</taxon>
        <taxon>Croceibacterium</taxon>
    </lineage>
</organism>
<evidence type="ECO:0000256" key="1">
    <source>
        <dbReference type="SAM" id="SignalP"/>
    </source>
</evidence>
<dbReference type="Proteomes" id="UP000469159">
    <property type="component" value="Unassembled WGS sequence"/>
</dbReference>
<sequence>MIARGTIAALALACCSASSIPALAQDVDLTVLPPAQNGYKPAMTEWGEPDFRGGWPIDHLNGRTPLQRDPAHGNRIFLTDEEFAEREEMVAELEKRYENEDTQGKMGIGHWAEVAAANRRTSWIVSPANGRLPEYTPEGKRRSAAMQSSWRQGQLFDWVTDFDSWDRCITRGLPASMMPFMYNNGMRIFQSPGLVALQMEMVHETRLIPTDGSPPIPRQIQHWLGESRGRWENGNTLVVETTNFMPGPSATNIGTTGSPPANDTPVSAEAKLVETFTMTGPNSIVYDFTWTDPVVFTAPWSARLDWQRDDDFQIFEYACHEGNVQIRNYITASRAERAQEREGSQ</sequence>
<comment type="caution">
    <text evidence="2">The sequence shown here is derived from an EMBL/GenBank/DDBJ whole genome shotgun (WGS) entry which is preliminary data.</text>
</comment>
<feature type="signal peptide" evidence="1">
    <location>
        <begin position="1"/>
        <end position="24"/>
    </location>
</feature>
<name>A0A6I4UU93_9SPHN</name>
<gene>
    <name evidence="2" type="ORF">GRI75_11210</name>
</gene>
<protein>
    <submittedName>
        <fullName evidence="2">Uncharacterized protein</fullName>
    </submittedName>
</protein>
<evidence type="ECO:0000313" key="3">
    <source>
        <dbReference type="Proteomes" id="UP000469159"/>
    </source>
</evidence>
<dbReference type="EMBL" id="WTYK01000006">
    <property type="protein sequence ID" value="MXP42208.1"/>
    <property type="molecule type" value="Genomic_DNA"/>
</dbReference>
<proteinExistence type="predicted"/>
<evidence type="ECO:0000313" key="2">
    <source>
        <dbReference type="EMBL" id="MXP42208.1"/>
    </source>
</evidence>
<reference evidence="2 3" key="1">
    <citation type="submission" date="2019-12" db="EMBL/GenBank/DDBJ databases">
        <title>Genomic-based taxomic classification of the family Erythrobacteraceae.</title>
        <authorList>
            <person name="Xu L."/>
        </authorList>
    </citation>
    <scope>NUCLEOTIDE SEQUENCE [LARGE SCALE GENOMIC DNA]</scope>
    <source>
        <strain evidence="2 3">MCCC 1K02066</strain>
    </source>
</reference>
<feature type="chain" id="PRO_5026080660" evidence="1">
    <location>
        <begin position="25"/>
        <end position="345"/>
    </location>
</feature>
<accession>A0A6I4UU93</accession>
<dbReference type="AlphaFoldDB" id="A0A6I4UU93"/>
<dbReference type="OrthoDB" id="7054794at2"/>
<keyword evidence="3" id="KW-1185">Reference proteome</keyword>